<evidence type="ECO:0000256" key="5">
    <source>
        <dbReference type="ARBA" id="ARBA00022801"/>
    </source>
</evidence>
<name>A0A816X8X8_BRANA</name>
<evidence type="ECO:0000256" key="9">
    <source>
        <dbReference type="SAM" id="SignalP"/>
    </source>
</evidence>
<feature type="signal peptide" evidence="9">
    <location>
        <begin position="1"/>
        <end position="22"/>
    </location>
</feature>
<feature type="chain" id="PRO_5032571126" evidence="9">
    <location>
        <begin position="23"/>
        <end position="219"/>
    </location>
</feature>
<proteinExistence type="inferred from homology"/>
<dbReference type="AlphaFoldDB" id="A0A816X8X8"/>
<organism evidence="10">
    <name type="scientific">Brassica napus</name>
    <name type="common">Rape</name>
    <dbReference type="NCBI Taxonomy" id="3708"/>
    <lineage>
        <taxon>Eukaryota</taxon>
        <taxon>Viridiplantae</taxon>
        <taxon>Streptophyta</taxon>
        <taxon>Embryophyta</taxon>
        <taxon>Tracheophyta</taxon>
        <taxon>Spermatophyta</taxon>
        <taxon>Magnoliopsida</taxon>
        <taxon>eudicotyledons</taxon>
        <taxon>Gunneridae</taxon>
        <taxon>Pentapetalae</taxon>
        <taxon>rosids</taxon>
        <taxon>malvids</taxon>
        <taxon>Brassicales</taxon>
        <taxon>Brassicaceae</taxon>
        <taxon>Brassiceae</taxon>
        <taxon>Brassica</taxon>
    </lineage>
</organism>
<dbReference type="SUPFAM" id="SSF51126">
    <property type="entry name" value="Pectin lyase-like"/>
    <property type="match status" value="1"/>
</dbReference>
<dbReference type="GO" id="GO:0005975">
    <property type="term" value="P:carbohydrate metabolic process"/>
    <property type="evidence" value="ECO:0007669"/>
    <property type="project" value="InterPro"/>
</dbReference>
<evidence type="ECO:0000313" key="10">
    <source>
        <dbReference type="EMBL" id="CAF2144027.1"/>
    </source>
</evidence>
<keyword evidence="3" id="KW-0134">Cell wall</keyword>
<dbReference type="GO" id="GO:0071555">
    <property type="term" value="P:cell wall organization"/>
    <property type="evidence" value="ECO:0007669"/>
    <property type="project" value="UniProtKB-KW"/>
</dbReference>
<comment type="subcellular location">
    <subcellularLocation>
        <location evidence="1">Secreted</location>
        <location evidence="1">Cell wall</location>
    </subcellularLocation>
</comment>
<dbReference type="PANTHER" id="PTHR31375">
    <property type="match status" value="1"/>
</dbReference>
<gene>
    <name evidence="10" type="ORF">DARMORV10_A02P37240.1</name>
</gene>
<dbReference type="Gene3D" id="2.160.20.10">
    <property type="entry name" value="Single-stranded right-handed beta-helix, Pectin lyase-like"/>
    <property type="match status" value="1"/>
</dbReference>
<sequence length="219" mass="23944">MGVHFGVSAFFVFCLLALSANAREFRITARPGSDITGELSKLFKEACQCVDKSTVLIPKGEFKLGEIEMMGPCKAPIIFVLQGTVRADGNVNGKDFWVAFRRITNFRLNGGGIFDGEGNASWRANNCHKTSLTQCKRLPISIRFDYITDGKVRDITSLDAKNFHINVIGAKNLTFEDIRIVAPEESPNTDGIHVGRSDGIKIINTNIKTGDDCISVGDG</sequence>
<evidence type="ECO:0000256" key="1">
    <source>
        <dbReference type="ARBA" id="ARBA00004191"/>
    </source>
</evidence>
<dbReference type="EMBL" id="HG994356">
    <property type="protein sequence ID" value="CAF2144027.1"/>
    <property type="molecule type" value="Genomic_DNA"/>
</dbReference>
<dbReference type="InterPro" id="IPR011050">
    <property type="entry name" value="Pectin_lyase_fold/virulence"/>
</dbReference>
<keyword evidence="5 8" id="KW-0378">Hydrolase</keyword>
<dbReference type="GO" id="GO:0004650">
    <property type="term" value="F:polygalacturonase activity"/>
    <property type="evidence" value="ECO:0007669"/>
    <property type="project" value="InterPro"/>
</dbReference>
<keyword evidence="6 8" id="KW-0326">Glycosidase</keyword>
<evidence type="ECO:0000256" key="4">
    <source>
        <dbReference type="ARBA" id="ARBA00022525"/>
    </source>
</evidence>
<dbReference type="Proteomes" id="UP001295469">
    <property type="component" value="Chromosome A02"/>
</dbReference>
<dbReference type="Pfam" id="PF00295">
    <property type="entry name" value="Glyco_hydro_28"/>
    <property type="match status" value="1"/>
</dbReference>
<reference evidence="10" key="1">
    <citation type="submission" date="2021-01" db="EMBL/GenBank/DDBJ databases">
        <authorList>
            <consortium name="Genoscope - CEA"/>
            <person name="William W."/>
        </authorList>
    </citation>
    <scope>NUCLEOTIDE SEQUENCE</scope>
</reference>
<comment type="similarity">
    <text evidence="2 8">Belongs to the glycosyl hydrolase 28 family.</text>
</comment>
<protein>
    <submittedName>
        <fullName evidence="10">(rape) hypothetical protein</fullName>
    </submittedName>
</protein>
<keyword evidence="4" id="KW-0964">Secreted</keyword>
<evidence type="ECO:0000256" key="6">
    <source>
        <dbReference type="ARBA" id="ARBA00023295"/>
    </source>
</evidence>
<keyword evidence="9" id="KW-0732">Signal</keyword>
<evidence type="ECO:0000256" key="3">
    <source>
        <dbReference type="ARBA" id="ARBA00022512"/>
    </source>
</evidence>
<evidence type="ECO:0000256" key="2">
    <source>
        <dbReference type="ARBA" id="ARBA00008834"/>
    </source>
</evidence>
<dbReference type="InterPro" id="IPR012334">
    <property type="entry name" value="Pectin_lyas_fold"/>
</dbReference>
<dbReference type="InterPro" id="IPR000743">
    <property type="entry name" value="Glyco_hydro_28"/>
</dbReference>
<evidence type="ECO:0000256" key="8">
    <source>
        <dbReference type="RuleBase" id="RU361169"/>
    </source>
</evidence>
<evidence type="ECO:0000256" key="7">
    <source>
        <dbReference type="ARBA" id="ARBA00023316"/>
    </source>
</evidence>
<accession>A0A816X8X8</accession>
<keyword evidence="7" id="KW-0961">Cell wall biogenesis/degradation</keyword>